<organism evidence="1 2">
    <name type="scientific">Tropicimonas aquimaris</name>
    <dbReference type="NCBI Taxonomy" id="914152"/>
    <lineage>
        <taxon>Bacteria</taxon>
        <taxon>Pseudomonadati</taxon>
        <taxon>Pseudomonadota</taxon>
        <taxon>Alphaproteobacteria</taxon>
        <taxon>Rhodobacterales</taxon>
        <taxon>Roseobacteraceae</taxon>
        <taxon>Tropicimonas</taxon>
    </lineage>
</organism>
<dbReference type="Proteomes" id="UP001597108">
    <property type="component" value="Unassembled WGS sequence"/>
</dbReference>
<dbReference type="RefSeq" id="WP_386071712.1">
    <property type="nucleotide sequence ID" value="NZ_JBHTJT010000002.1"/>
</dbReference>
<evidence type="ECO:0008006" key="3">
    <source>
        <dbReference type="Google" id="ProtNLM"/>
    </source>
</evidence>
<gene>
    <name evidence="1" type="ORF">ACFQ2S_00155</name>
</gene>
<accession>A0ABW3IJ95</accession>
<protein>
    <recommendedName>
        <fullName evidence="3">Copper resistance protein B</fullName>
    </recommendedName>
</protein>
<keyword evidence="2" id="KW-1185">Reference proteome</keyword>
<reference evidence="2" key="1">
    <citation type="journal article" date="2019" name="Int. J. Syst. Evol. Microbiol.">
        <title>The Global Catalogue of Microorganisms (GCM) 10K type strain sequencing project: providing services to taxonomists for standard genome sequencing and annotation.</title>
        <authorList>
            <consortium name="The Broad Institute Genomics Platform"/>
            <consortium name="The Broad Institute Genome Sequencing Center for Infectious Disease"/>
            <person name="Wu L."/>
            <person name="Ma J."/>
        </authorList>
    </citation>
    <scope>NUCLEOTIDE SEQUENCE [LARGE SCALE GENOMIC DNA]</scope>
    <source>
        <strain evidence="2">CCUG 60524</strain>
    </source>
</reference>
<name>A0ABW3IJ95_9RHOB</name>
<sequence length="242" mass="26796">MRSLSLLPLIVLAMIMALPVTAGGAWPRGKGQVFASLSWTTFGDMEGYLAQVSQPIVEGTRIVLENELALYAEVGMSERLTFGIDRHNRPANGTGASIWFLRSSLGDLSWQNRYAVEIGFGAVQDWRGLDDTIMRTGFAWGRGFSTRWANGWLDMDAKAGWQMEAEEGHWKLDTTFGLTPGEKNLVYLQMQTGGIDSAPAYLRAVPTYVRRLGRGLSIESTLQLGIHNDDAQGVKIGTWFEF</sequence>
<dbReference type="EMBL" id="JBHTJT010000002">
    <property type="protein sequence ID" value="MFD0978054.1"/>
    <property type="molecule type" value="Genomic_DNA"/>
</dbReference>
<evidence type="ECO:0000313" key="2">
    <source>
        <dbReference type="Proteomes" id="UP001597108"/>
    </source>
</evidence>
<evidence type="ECO:0000313" key="1">
    <source>
        <dbReference type="EMBL" id="MFD0978054.1"/>
    </source>
</evidence>
<proteinExistence type="predicted"/>
<comment type="caution">
    <text evidence="1">The sequence shown here is derived from an EMBL/GenBank/DDBJ whole genome shotgun (WGS) entry which is preliminary data.</text>
</comment>